<dbReference type="EMBL" id="QJOW01000003">
    <property type="protein sequence ID" value="KAB7515326.1"/>
    <property type="molecule type" value="Genomic_DNA"/>
</dbReference>
<protein>
    <recommendedName>
        <fullName evidence="3">Lrp/AsnC family transcriptional regulator</fullName>
    </recommendedName>
</protein>
<dbReference type="Proteomes" id="UP000326302">
    <property type="component" value="Unassembled WGS sequence"/>
</dbReference>
<proteinExistence type="predicted"/>
<name>A0A5N5U9K7_9EURY</name>
<evidence type="ECO:0000313" key="1">
    <source>
        <dbReference type="EMBL" id="KAB7515326.1"/>
    </source>
</evidence>
<dbReference type="OrthoDB" id="372846at2157"/>
<accession>A0A5N5U9K7</accession>
<dbReference type="AlphaFoldDB" id="A0A5N5U9K7"/>
<organism evidence="1 2">
    <name type="scientific">Halosegnis rubeus</name>
    <dbReference type="NCBI Taxonomy" id="2212850"/>
    <lineage>
        <taxon>Archaea</taxon>
        <taxon>Methanobacteriati</taxon>
        <taxon>Methanobacteriota</taxon>
        <taxon>Stenosarchaea group</taxon>
        <taxon>Halobacteria</taxon>
        <taxon>Halobacteriales</taxon>
        <taxon>Natronomonadaceae</taxon>
        <taxon>Halosegnis</taxon>
    </lineage>
</organism>
<evidence type="ECO:0000313" key="2">
    <source>
        <dbReference type="Proteomes" id="UP000326302"/>
    </source>
</evidence>
<reference evidence="1 2" key="1">
    <citation type="submission" date="2019-10" db="EMBL/GenBank/DDBJ databases">
        <title>Unraveling microbial dark matter from salterns through culturing: the case of the genus Halosegnis.</title>
        <authorList>
            <person name="Duran-Viseras A."/>
            <person name="Andrei A.-S."/>
            <person name="Vera-Gargallo B."/>
            <person name="Ghai R."/>
            <person name="Sanchez-Porro C."/>
            <person name="Ventosa A."/>
        </authorList>
    </citation>
    <scope>NUCLEOTIDE SEQUENCE [LARGE SCALE GENOMIC DNA]</scope>
    <source>
        <strain evidence="1 2">F17-44</strain>
    </source>
</reference>
<dbReference type="RefSeq" id="WP_152120326.1">
    <property type="nucleotide sequence ID" value="NZ_QJOW01000003.1"/>
</dbReference>
<dbReference type="SUPFAM" id="SSF54909">
    <property type="entry name" value="Dimeric alpha+beta barrel"/>
    <property type="match status" value="1"/>
</dbReference>
<gene>
    <name evidence="1" type="ORF">DMP03_08830</name>
</gene>
<evidence type="ECO:0008006" key="3">
    <source>
        <dbReference type="Google" id="ProtNLM"/>
    </source>
</evidence>
<sequence length="127" mass="13571">MSEPSPRSETDPVGRAAIDGARRAERAGHVDGYAPLIDFDALDARTVAVRLQVAPTALDGVVEMLADHAVTVFETTGRLNVFAVCRFSTDDRRDAFLATLAGDDCVRDVQTNPALRTVVEGDATSLL</sequence>
<dbReference type="InterPro" id="IPR011008">
    <property type="entry name" value="Dimeric_a/b-barrel"/>
</dbReference>
<comment type="caution">
    <text evidence="1">The sequence shown here is derived from an EMBL/GenBank/DDBJ whole genome shotgun (WGS) entry which is preliminary data.</text>
</comment>